<evidence type="ECO:0000256" key="6">
    <source>
        <dbReference type="ARBA" id="ARBA00042810"/>
    </source>
</evidence>
<evidence type="ECO:0000256" key="3">
    <source>
        <dbReference type="ARBA" id="ARBA00022691"/>
    </source>
</evidence>
<dbReference type="InterPro" id="IPR029063">
    <property type="entry name" value="SAM-dependent_MTases_sf"/>
</dbReference>
<evidence type="ECO:0000256" key="2">
    <source>
        <dbReference type="ARBA" id="ARBA00022679"/>
    </source>
</evidence>
<dbReference type="GO" id="GO:0005634">
    <property type="term" value="C:nucleus"/>
    <property type="evidence" value="ECO:0007669"/>
    <property type="project" value="TreeGrafter"/>
</dbReference>
<dbReference type="SUPFAM" id="SSF53335">
    <property type="entry name" value="S-adenosyl-L-methionine-dependent methyltransferases"/>
    <property type="match status" value="1"/>
</dbReference>
<keyword evidence="3 7" id="KW-0949">S-adenosyl-L-methionine</keyword>
<dbReference type="OMA" id="HYAFKYA"/>
<dbReference type="EC" id="2.1.1.204" evidence="4"/>
<dbReference type="OrthoDB" id="414133at2759"/>
<dbReference type="AlphaFoldDB" id="A0A137P7G6"/>
<dbReference type="GO" id="GO:0008168">
    <property type="term" value="F:methyltransferase activity"/>
    <property type="evidence" value="ECO:0007669"/>
    <property type="project" value="UniProtKB-KW"/>
</dbReference>
<evidence type="ECO:0000313" key="10">
    <source>
        <dbReference type="Proteomes" id="UP000070444"/>
    </source>
</evidence>
<sequence length="338" mass="38939">MSNEYRVLEFFSGIGGMHYALQAADKKYEVLQAFDINEVANKVYSYNLNTPVSEANLDSITAKKLNKFNANLFLMSPPCQPYTRTGVQLADKDPRAKSFLNFLKLLPDLKSLNYFLIENVQGFENSPTHALLIKACEENGFKYQQFLLNPLHLGIPNSRLRFYFLAKRDNLPDFEFQELNDIIFHSDKESNDLSKLDSDSFQRAIEWFKLTKDFNSTLNDYLGESLSKVELLDLRSIPEKTFNRYYQVYDIVTPESTGSCCFTKGYSSYAEATGSILKINTEEGEKFRYFDSMEIAKLMGFPEEFKFPDDLTFKVQCRLLGNSLNVKVVAKLLEYLLD</sequence>
<dbReference type="STRING" id="796925.A0A137P7G6"/>
<accession>A0A137P7G6</accession>
<evidence type="ECO:0000256" key="1">
    <source>
        <dbReference type="ARBA" id="ARBA00022603"/>
    </source>
</evidence>
<feature type="active site" evidence="7">
    <location>
        <position position="79"/>
    </location>
</feature>
<dbReference type="InterPro" id="IPR031303">
    <property type="entry name" value="C5_meth_CS"/>
</dbReference>
<keyword evidence="2 7" id="KW-0808">Transferase</keyword>
<dbReference type="GO" id="GO:0032259">
    <property type="term" value="P:methylation"/>
    <property type="evidence" value="ECO:0007669"/>
    <property type="project" value="UniProtKB-KW"/>
</dbReference>
<dbReference type="PROSITE" id="PS51679">
    <property type="entry name" value="SAM_MT_C5"/>
    <property type="match status" value="1"/>
</dbReference>
<dbReference type="PANTHER" id="PTHR46098:SF1">
    <property type="entry name" value="TRNA (CYTOSINE(38)-C(5))-METHYLTRANSFERASE"/>
    <property type="match status" value="1"/>
</dbReference>
<reference evidence="9 10" key="1">
    <citation type="journal article" date="2015" name="Genome Biol. Evol.">
        <title>Phylogenomic analyses indicate that early fungi evolved digesting cell walls of algal ancestors of land plants.</title>
        <authorList>
            <person name="Chang Y."/>
            <person name="Wang S."/>
            <person name="Sekimoto S."/>
            <person name="Aerts A.L."/>
            <person name="Choi C."/>
            <person name="Clum A."/>
            <person name="LaButti K.M."/>
            <person name="Lindquist E.A."/>
            <person name="Yee Ngan C."/>
            <person name="Ohm R.A."/>
            <person name="Salamov A.A."/>
            <person name="Grigoriev I.V."/>
            <person name="Spatafora J.W."/>
            <person name="Berbee M.L."/>
        </authorList>
    </citation>
    <scope>NUCLEOTIDE SEQUENCE [LARGE SCALE GENOMIC DNA]</scope>
    <source>
        <strain evidence="9 10">NRRL 28638</strain>
    </source>
</reference>
<evidence type="ECO:0000256" key="8">
    <source>
        <dbReference type="RuleBase" id="RU000416"/>
    </source>
</evidence>
<comment type="similarity">
    <text evidence="7 8">Belongs to the class I-like SAM-binding methyltransferase superfamily. C5-methyltransferase family.</text>
</comment>
<dbReference type="InterPro" id="IPR050750">
    <property type="entry name" value="C5-MTase"/>
</dbReference>
<proteinExistence type="inferred from homology"/>
<dbReference type="Gene3D" id="3.40.50.150">
    <property type="entry name" value="Vaccinia Virus protein VP39"/>
    <property type="match status" value="1"/>
</dbReference>
<dbReference type="InterPro" id="IPR001525">
    <property type="entry name" value="C5_MeTfrase"/>
</dbReference>
<protein>
    <recommendedName>
        <fullName evidence="5">tRNA (cytosine(38)-C(5))-methyltransferase</fullName>
        <ecNumber evidence="4">2.1.1.204</ecNumber>
    </recommendedName>
    <alternativeName>
        <fullName evidence="6">DNA (cytosine-5)-methyltransferase-like protein 2</fullName>
    </alternativeName>
</protein>
<keyword evidence="10" id="KW-1185">Reference proteome</keyword>
<dbReference type="EMBL" id="KQ964489">
    <property type="protein sequence ID" value="KXN70935.1"/>
    <property type="molecule type" value="Genomic_DNA"/>
</dbReference>
<dbReference type="PRINTS" id="PR00105">
    <property type="entry name" value="C5METTRFRASE"/>
</dbReference>
<dbReference type="PANTHER" id="PTHR46098">
    <property type="entry name" value="TRNA (CYTOSINE(38)-C(5))-METHYLTRANSFERASE"/>
    <property type="match status" value="1"/>
</dbReference>
<keyword evidence="1 7" id="KW-0489">Methyltransferase</keyword>
<evidence type="ECO:0000256" key="4">
    <source>
        <dbReference type="ARBA" id="ARBA00039081"/>
    </source>
</evidence>
<dbReference type="PROSITE" id="PS00095">
    <property type="entry name" value="C5_MTASE_2"/>
    <property type="match status" value="1"/>
</dbReference>
<dbReference type="Proteomes" id="UP000070444">
    <property type="component" value="Unassembled WGS sequence"/>
</dbReference>
<evidence type="ECO:0000256" key="5">
    <source>
        <dbReference type="ARBA" id="ARBA00039681"/>
    </source>
</evidence>
<dbReference type="Gene3D" id="3.90.120.10">
    <property type="entry name" value="DNA Methylase, subunit A, domain 2"/>
    <property type="match status" value="1"/>
</dbReference>
<dbReference type="Pfam" id="PF00145">
    <property type="entry name" value="DNA_methylase"/>
    <property type="match status" value="1"/>
</dbReference>
<evidence type="ECO:0000256" key="7">
    <source>
        <dbReference type="PROSITE-ProRule" id="PRU01016"/>
    </source>
</evidence>
<evidence type="ECO:0000313" key="9">
    <source>
        <dbReference type="EMBL" id="KXN70935.1"/>
    </source>
</evidence>
<organism evidence="9 10">
    <name type="scientific">Conidiobolus coronatus (strain ATCC 28846 / CBS 209.66 / NRRL 28638)</name>
    <name type="common">Delacroixia coronata</name>
    <dbReference type="NCBI Taxonomy" id="796925"/>
    <lineage>
        <taxon>Eukaryota</taxon>
        <taxon>Fungi</taxon>
        <taxon>Fungi incertae sedis</taxon>
        <taxon>Zoopagomycota</taxon>
        <taxon>Entomophthoromycotina</taxon>
        <taxon>Entomophthoromycetes</taxon>
        <taxon>Entomophthorales</taxon>
        <taxon>Ancylistaceae</taxon>
        <taxon>Conidiobolus</taxon>
    </lineage>
</organism>
<name>A0A137P7G6_CONC2</name>
<dbReference type="NCBIfam" id="TIGR00675">
    <property type="entry name" value="dcm"/>
    <property type="match status" value="1"/>
</dbReference>
<gene>
    <name evidence="9" type="ORF">CONCODRAFT_84996</name>
</gene>